<proteinExistence type="inferred from homology"/>
<sequence length="345" mass="34996">MLRGSCVGTLGRHRPNAEQRGAALCAPSPCSLVRHCQCITPFGPASQQAQQRSVFRLGNEAKRIQVQAAANASLQPDEGSKKSGNPLPWIITGLGVLAIGAYMMSAPGQALKEILVNGPLGKSGFLAAFSLILLSEIGDKTFFIAALLAMKIGKWMSFFGSVSALAVMTVISVSIGAVFSRVPDALKSSIPVGELAGIALLVFFGIKTLRDGLMAPKDGAASDAKGDELADAESAVQSVGSGVSGSKSGQRGAGSGSPLAVFLEVATLIFLAEWGDRSMLATIALGAAQSPVGVAVGAIGGHAVATGIAVVGGALASSRVSERTVNIISGALFLLFAGATAFQML</sequence>
<accession>A0AAD3DRZ1</accession>
<dbReference type="GO" id="GO:0032468">
    <property type="term" value="P:Golgi calcium ion homeostasis"/>
    <property type="evidence" value="ECO:0007669"/>
    <property type="project" value="TreeGrafter"/>
</dbReference>
<keyword evidence="5 6" id="KW-0472">Membrane</keyword>
<evidence type="ECO:0000256" key="5">
    <source>
        <dbReference type="ARBA" id="ARBA00023136"/>
    </source>
</evidence>
<dbReference type="PANTHER" id="PTHR12608:SF7">
    <property type="entry name" value="PROTEIN PAM71-HOMOLOG, CHLOROPLASTIC"/>
    <property type="match status" value="1"/>
</dbReference>
<feature type="transmembrane region" description="Helical" evidence="6">
    <location>
        <begin position="327"/>
        <end position="344"/>
    </location>
</feature>
<dbReference type="Proteomes" id="UP001054857">
    <property type="component" value="Unassembled WGS sequence"/>
</dbReference>
<feature type="transmembrane region" description="Helical" evidence="6">
    <location>
        <begin position="87"/>
        <end position="105"/>
    </location>
</feature>
<evidence type="ECO:0000256" key="3">
    <source>
        <dbReference type="ARBA" id="ARBA00022692"/>
    </source>
</evidence>
<dbReference type="GO" id="GO:0005384">
    <property type="term" value="F:manganese ion transmembrane transporter activity"/>
    <property type="evidence" value="ECO:0007669"/>
    <property type="project" value="TreeGrafter"/>
</dbReference>
<feature type="transmembrane region" description="Helical" evidence="6">
    <location>
        <begin position="292"/>
        <end position="315"/>
    </location>
</feature>
<comment type="subcellular location">
    <subcellularLocation>
        <location evidence="1 6">Membrane</location>
        <topology evidence="1 6">Multi-pass membrane protein</topology>
    </subcellularLocation>
</comment>
<organism evidence="7 8">
    <name type="scientific">Astrephomene gubernaculifera</name>
    <dbReference type="NCBI Taxonomy" id="47775"/>
    <lineage>
        <taxon>Eukaryota</taxon>
        <taxon>Viridiplantae</taxon>
        <taxon>Chlorophyta</taxon>
        <taxon>core chlorophytes</taxon>
        <taxon>Chlorophyceae</taxon>
        <taxon>CS clade</taxon>
        <taxon>Chlamydomonadales</taxon>
        <taxon>Astrephomenaceae</taxon>
        <taxon>Astrephomene</taxon>
    </lineage>
</organism>
<dbReference type="GO" id="GO:0015085">
    <property type="term" value="F:calcium ion transmembrane transporter activity"/>
    <property type="evidence" value="ECO:0007669"/>
    <property type="project" value="TreeGrafter"/>
</dbReference>
<dbReference type="GO" id="GO:0016020">
    <property type="term" value="C:membrane"/>
    <property type="evidence" value="ECO:0007669"/>
    <property type="project" value="UniProtKB-SubCell"/>
</dbReference>
<protein>
    <recommendedName>
        <fullName evidence="6">GDT1 family protein</fullName>
    </recommendedName>
</protein>
<evidence type="ECO:0000313" key="8">
    <source>
        <dbReference type="Proteomes" id="UP001054857"/>
    </source>
</evidence>
<comment type="similarity">
    <text evidence="2 6">Belongs to the GDT1 family.</text>
</comment>
<keyword evidence="3 6" id="KW-0812">Transmembrane</keyword>
<evidence type="ECO:0000256" key="6">
    <source>
        <dbReference type="RuleBase" id="RU365102"/>
    </source>
</evidence>
<dbReference type="EMBL" id="BMAR01000011">
    <property type="protein sequence ID" value="GFR45887.1"/>
    <property type="molecule type" value="Genomic_DNA"/>
</dbReference>
<dbReference type="GO" id="GO:0009507">
    <property type="term" value="C:chloroplast"/>
    <property type="evidence" value="ECO:0007669"/>
    <property type="project" value="TreeGrafter"/>
</dbReference>
<dbReference type="Pfam" id="PF01169">
    <property type="entry name" value="GDT1"/>
    <property type="match status" value="2"/>
</dbReference>
<reference evidence="7 8" key="1">
    <citation type="journal article" date="2021" name="Sci. Rep.">
        <title>Genome sequencing of the multicellular alga Astrephomene provides insights into convergent evolution of germ-soma differentiation.</title>
        <authorList>
            <person name="Yamashita S."/>
            <person name="Yamamoto K."/>
            <person name="Matsuzaki R."/>
            <person name="Suzuki S."/>
            <person name="Yamaguchi H."/>
            <person name="Hirooka S."/>
            <person name="Minakuchi Y."/>
            <person name="Miyagishima S."/>
            <person name="Kawachi M."/>
            <person name="Toyoda A."/>
            <person name="Nozaki H."/>
        </authorList>
    </citation>
    <scope>NUCLEOTIDE SEQUENCE [LARGE SCALE GENOMIC DNA]</scope>
    <source>
        <strain evidence="7 8">NIES-4017</strain>
    </source>
</reference>
<evidence type="ECO:0000256" key="1">
    <source>
        <dbReference type="ARBA" id="ARBA00004141"/>
    </source>
</evidence>
<feature type="transmembrane region" description="Helical" evidence="6">
    <location>
        <begin position="125"/>
        <end position="148"/>
    </location>
</feature>
<dbReference type="PROSITE" id="PS01214">
    <property type="entry name" value="UPF0016"/>
    <property type="match status" value="1"/>
</dbReference>
<feature type="transmembrane region" description="Helical" evidence="6">
    <location>
        <begin position="155"/>
        <end position="179"/>
    </location>
</feature>
<keyword evidence="4 6" id="KW-1133">Transmembrane helix</keyword>
<keyword evidence="8" id="KW-1185">Reference proteome</keyword>
<dbReference type="InterPro" id="IPR049555">
    <property type="entry name" value="GDT1-like_CS"/>
</dbReference>
<gene>
    <name evidence="7" type="ORF">Agub_g7342</name>
</gene>
<dbReference type="PANTHER" id="PTHR12608">
    <property type="entry name" value="TRANSMEMBRANE PROTEIN HTP-1 RELATED"/>
    <property type="match status" value="1"/>
</dbReference>
<evidence type="ECO:0000313" key="7">
    <source>
        <dbReference type="EMBL" id="GFR45887.1"/>
    </source>
</evidence>
<feature type="transmembrane region" description="Helical" evidence="6">
    <location>
        <begin position="253"/>
        <end position="272"/>
    </location>
</feature>
<dbReference type="GO" id="GO:0032472">
    <property type="term" value="P:Golgi calcium ion transport"/>
    <property type="evidence" value="ECO:0007669"/>
    <property type="project" value="TreeGrafter"/>
</dbReference>
<feature type="transmembrane region" description="Helical" evidence="6">
    <location>
        <begin position="185"/>
        <end position="206"/>
    </location>
</feature>
<comment type="caution">
    <text evidence="7">The sequence shown here is derived from an EMBL/GenBank/DDBJ whole genome shotgun (WGS) entry which is preliminary data.</text>
</comment>
<dbReference type="AlphaFoldDB" id="A0AAD3DRZ1"/>
<dbReference type="GO" id="GO:0005794">
    <property type="term" value="C:Golgi apparatus"/>
    <property type="evidence" value="ECO:0007669"/>
    <property type="project" value="TreeGrafter"/>
</dbReference>
<evidence type="ECO:0000256" key="4">
    <source>
        <dbReference type="ARBA" id="ARBA00022989"/>
    </source>
</evidence>
<evidence type="ECO:0000256" key="2">
    <source>
        <dbReference type="ARBA" id="ARBA00009190"/>
    </source>
</evidence>
<name>A0AAD3DRZ1_9CHLO</name>
<dbReference type="InterPro" id="IPR001727">
    <property type="entry name" value="GDT1-like"/>
</dbReference>